<evidence type="ECO:0000259" key="1">
    <source>
        <dbReference type="Pfam" id="PF14301"/>
    </source>
</evidence>
<proteinExistence type="predicted"/>
<dbReference type="Proteomes" id="UP000272136">
    <property type="component" value="Chromosome 2"/>
</dbReference>
<name>A0ABN5QBY7_9VIBR</name>
<dbReference type="Pfam" id="PF14301">
    <property type="entry name" value="DUF4376"/>
    <property type="match status" value="1"/>
</dbReference>
<dbReference type="RefSeq" id="WP_122045156.1">
    <property type="nucleotide sequence ID" value="NZ_CP033138.1"/>
</dbReference>
<organism evidence="2 3">
    <name type="scientific">Vibrio owensii</name>
    <dbReference type="NCBI Taxonomy" id="696485"/>
    <lineage>
        <taxon>Bacteria</taxon>
        <taxon>Pseudomonadati</taxon>
        <taxon>Pseudomonadota</taxon>
        <taxon>Gammaproteobacteria</taxon>
        <taxon>Vibrionales</taxon>
        <taxon>Vibrionaceae</taxon>
        <taxon>Vibrio</taxon>
    </lineage>
</organism>
<dbReference type="EMBL" id="CP033138">
    <property type="protein sequence ID" value="AYO17098.1"/>
    <property type="molecule type" value="Genomic_DNA"/>
</dbReference>
<evidence type="ECO:0000313" key="3">
    <source>
        <dbReference type="Proteomes" id="UP000272136"/>
    </source>
</evidence>
<reference evidence="2 3" key="1">
    <citation type="submission" date="2018-10" db="EMBL/GenBank/DDBJ databases">
        <title>Whole Genome of Vibrio owensii strain 170502, isolated from Acute Hepatopancreatic Necrosis Disease (AHPND) shrimp.</title>
        <authorList>
            <person name="Yan M."/>
            <person name="Wang X."/>
            <person name="Wang Y."/>
        </authorList>
    </citation>
    <scope>NUCLEOTIDE SEQUENCE [LARGE SCALE GENOMIC DNA]</scope>
    <source>
        <strain evidence="2 3">1700302</strain>
    </source>
</reference>
<protein>
    <submittedName>
        <fullName evidence="2">DUF4376 domain-containing protein</fullName>
    </submittedName>
</protein>
<feature type="domain" description="DUF4376" evidence="1">
    <location>
        <begin position="198"/>
        <end position="271"/>
    </location>
</feature>
<evidence type="ECO:0000313" key="2">
    <source>
        <dbReference type="EMBL" id="AYO17098.1"/>
    </source>
</evidence>
<keyword evidence="3" id="KW-1185">Reference proteome</keyword>
<gene>
    <name evidence="2" type="ORF">D0812_22170</name>
</gene>
<sequence>MMIDTDYTSLTEIDPEIVRFYAEDWRETIEFDDEGNEVGRTPYLVIVLNKPEPVTFDDVAQRRGERKPWESVVKLELERAIEWEDFSVNHDQYLTWQDELALWQHDRPHVEVVDDDGEVSLELAEPPARPAINIDDRRKVYESIVIECDPATEIPTDEFEIEYDDTELIVTNERVSIKKPANQIADYYRSQAVVYREAVKLSNILVNGHYYQVGKADRDNMNETISYAERQGMMDQTTTWITADNDFVTMTFSELQEIKDAYTMRMERLFVQFKEWAATGMQTPFEYVEADS</sequence>
<accession>A0ABN5QBY7</accession>
<dbReference type="InterPro" id="IPR025484">
    <property type="entry name" value="DUF4376"/>
</dbReference>